<evidence type="ECO:0000313" key="2">
    <source>
        <dbReference type="Proteomes" id="UP000799770"/>
    </source>
</evidence>
<gene>
    <name evidence="1" type="ORF">BDV96DRAFT_653102</name>
</gene>
<keyword evidence="2" id="KW-1185">Reference proteome</keyword>
<evidence type="ECO:0000313" key="1">
    <source>
        <dbReference type="EMBL" id="KAF2108214.1"/>
    </source>
</evidence>
<reference evidence="1" key="1">
    <citation type="journal article" date="2020" name="Stud. Mycol.">
        <title>101 Dothideomycetes genomes: a test case for predicting lifestyles and emergence of pathogens.</title>
        <authorList>
            <person name="Haridas S."/>
            <person name="Albert R."/>
            <person name="Binder M."/>
            <person name="Bloem J."/>
            <person name="Labutti K."/>
            <person name="Salamov A."/>
            <person name="Andreopoulos B."/>
            <person name="Baker S."/>
            <person name="Barry K."/>
            <person name="Bills G."/>
            <person name="Bluhm B."/>
            <person name="Cannon C."/>
            <person name="Castanera R."/>
            <person name="Culley D."/>
            <person name="Daum C."/>
            <person name="Ezra D."/>
            <person name="Gonzalez J."/>
            <person name="Henrissat B."/>
            <person name="Kuo A."/>
            <person name="Liang C."/>
            <person name="Lipzen A."/>
            <person name="Lutzoni F."/>
            <person name="Magnuson J."/>
            <person name="Mondo S."/>
            <person name="Nolan M."/>
            <person name="Ohm R."/>
            <person name="Pangilinan J."/>
            <person name="Park H.-J."/>
            <person name="Ramirez L."/>
            <person name="Alfaro M."/>
            <person name="Sun H."/>
            <person name="Tritt A."/>
            <person name="Yoshinaga Y."/>
            <person name="Zwiers L.-H."/>
            <person name="Turgeon B."/>
            <person name="Goodwin S."/>
            <person name="Spatafora J."/>
            <person name="Crous P."/>
            <person name="Grigoriev I."/>
        </authorList>
    </citation>
    <scope>NUCLEOTIDE SEQUENCE</scope>
    <source>
        <strain evidence="1">CBS 627.86</strain>
    </source>
</reference>
<accession>A0A6A5YNC9</accession>
<sequence>MSDMEMFSVLQIFKPLAQQLGCYEVRPSPKPTLVNDIHPLFALDRWVKGYDQHTSEFYWKMESALRLASLILTEDSTLPWFIHLRYGSQQVEDKGIVLAWTHEFFTPTQGRVVRDSLERMAQSTSIMFVPRKYKETELGKAYGCTGCYKDDLPWFEEFRPSDWPRIGGQFKDSEQSNRGFPVICLNAVFQDGFKAFDNKTQSERYRFSFMFVATLLHEVAHAYWFYLGRYSTENFLNCEPYWTARDKRNELGSSFETIIFGRIVDPLGSIEGLRWSEMLISLQSETFAHPEDRSRVLKKLFDNRSANFIEINVPPSTSDISFAGWRGNAWFHPDGTRLGPYVVSIVHVVPMWWIHQWFNHNAWEQRRKMWREHGVYQPPGLGPTIVVLCQRNTGVQQPFLMYCTNIDVDPNLEATAVHTEKVGLYQFQVPR</sequence>
<dbReference type="AlphaFoldDB" id="A0A6A5YNC9"/>
<dbReference type="EMBL" id="ML977349">
    <property type="protein sequence ID" value="KAF2108214.1"/>
    <property type="molecule type" value="Genomic_DNA"/>
</dbReference>
<name>A0A6A5YNC9_9PLEO</name>
<dbReference type="OrthoDB" id="10254945at2759"/>
<proteinExistence type="predicted"/>
<protein>
    <submittedName>
        <fullName evidence="1">Uncharacterized protein</fullName>
    </submittedName>
</protein>
<organism evidence="1 2">
    <name type="scientific">Lophiotrema nucula</name>
    <dbReference type="NCBI Taxonomy" id="690887"/>
    <lineage>
        <taxon>Eukaryota</taxon>
        <taxon>Fungi</taxon>
        <taxon>Dikarya</taxon>
        <taxon>Ascomycota</taxon>
        <taxon>Pezizomycotina</taxon>
        <taxon>Dothideomycetes</taxon>
        <taxon>Pleosporomycetidae</taxon>
        <taxon>Pleosporales</taxon>
        <taxon>Lophiotremataceae</taxon>
        <taxon>Lophiotrema</taxon>
    </lineage>
</organism>
<dbReference type="Proteomes" id="UP000799770">
    <property type="component" value="Unassembled WGS sequence"/>
</dbReference>